<dbReference type="EMBL" id="UHDP01000003">
    <property type="protein sequence ID" value="SUM46157.1"/>
    <property type="molecule type" value="Genomic_DNA"/>
</dbReference>
<dbReference type="NCBIfam" id="TIGR01494">
    <property type="entry name" value="ATPase_P-type"/>
    <property type="match status" value="1"/>
</dbReference>
<feature type="transmembrane region" description="Helical" evidence="19">
    <location>
        <begin position="90"/>
        <end position="113"/>
    </location>
</feature>
<dbReference type="PROSITE" id="PS01047">
    <property type="entry name" value="HMA_1"/>
    <property type="match status" value="1"/>
</dbReference>
<keyword evidence="8 19" id="KW-0547">Nucleotide-binding</keyword>
<dbReference type="PANTHER" id="PTHR43520">
    <property type="entry name" value="ATP7, ISOFORM B"/>
    <property type="match status" value="1"/>
</dbReference>
<organism evidence="21 22">
    <name type="scientific">Staphylococcus intermedius NCTC 11048</name>
    <dbReference type="NCBI Taxonomy" id="1141106"/>
    <lineage>
        <taxon>Bacteria</taxon>
        <taxon>Bacillati</taxon>
        <taxon>Bacillota</taxon>
        <taxon>Bacilli</taxon>
        <taxon>Bacillales</taxon>
        <taxon>Staphylococcaceae</taxon>
        <taxon>Staphylococcus</taxon>
        <taxon>Staphylococcus intermedius group</taxon>
    </lineage>
</organism>
<evidence type="ECO:0000256" key="2">
    <source>
        <dbReference type="ARBA" id="ARBA00006024"/>
    </source>
</evidence>
<evidence type="ECO:0000256" key="18">
    <source>
        <dbReference type="ARBA" id="ARBA00055366"/>
    </source>
</evidence>
<evidence type="ECO:0000256" key="6">
    <source>
        <dbReference type="ARBA" id="ARBA00022692"/>
    </source>
</evidence>
<dbReference type="PROSITE" id="PS50846">
    <property type="entry name" value="HMA_2"/>
    <property type="match status" value="1"/>
</dbReference>
<dbReference type="SUPFAM" id="SSF81665">
    <property type="entry name" value="Calcium ATPase, transmembrane domain M"/>
    <property type="match status" value="1"/>
</dbReference>
<feature type="transmembrane region" description="Helical" evidence="19">
    <location>
        <begin position="375"/>
        <end position="392"/>
    </location>
</feature>
<dbReference type="GO" id="GO:0016887">
    <property type="term" value="F:ATP hydrolysis activity"/>
    <property type="evidence" value="ECO:0007669"/>
    <property type="project" value="InterPro"/>
</dbReference>
<dbReference type="PROSITE" id="PS00154">
    <property type="entry name" value="ATPASE_E1_E2"/>
    <property type="match status" value="1"/>
</dbReference>
<dbReference type="GO" id="GO:0043682">
    <property type="term" value="F:P-type divalent copper transporter activity"/>
    <property type="evidence" value="ECO:0007669"/>
    <property type="project" value="TreeGrafter"/>
</dbReference>
<evidence type="ECO:0000313" key="21">
    <source>
        <dbReference type="EMBL" id="SUM46157.1"/>
    </source>
</evidence>
<dbReference type="FunFam" id="2.70.150.10:FF:000002">
    <property type="entry name" value="Copper-transporting ATPase 1, putative"/>
    <property type="match status" value="1"/>
</dbReference>
<accession>A0A380G6L6</accession>
<comment type="similarity">
    <text evidence="2 19">Belongs to the cation transport ATPase (P-type) (TC 3.A.3) family. Type IB subfamily.</text>
</comment>
<dbReference type="OrthoDB" id="9813266at2"/>
<dbReference type="Pfam" id="PF00403">
    <property type="entry name" value="HMA"/>
    <property type="match status" value="1"/>
</dbReference>
<dbReference type="PANTHER" id="PTHR43520:SF8">
    <property type="entry name" value="P-TYPE CU(+) TRANSPORTER"/>
    <property type="match status" value="1"/>
</dbReference>
<keyword evidence="10 19" id="KW-0067">ATP-binding</keyword>
<keyword evidence="16 19" id="KW-0472">Membrane</keyword>
<evidence type="ECO:0000256" key="12">
    <source>
        <dbReference type="ARBA" id="ARBA00022967"/>
    </source>
</evidence>
<keyword evidence="9" id="KW-0187">Copper transport</keyword>
<dbReference type="Gene3D" id="3.40.50.1000">
    <property type="entry name" value="HAD superfamily/HAD-like"/>
    <property type="match status" value="1"/>
</dbReference>
<feature type="transmembrane region" description="Helical" evidence="19">
    <location>
        <begin position="344"/>
        <end position="363"/>
    </location>
</feature>
<dbReference type="AlphaFoldDB" id="A0A380G6L6"/>
<evidence type="ECO:0000256" key="17">
    <source>
        <dbReference type="ARBA" id="ARBA00049289"/>
    </source>
</evidence>
<dbReference type="InterPro" id="IPR008250">
    <property type="entry name" value="ATPase_P-typ_transduc_dom_A_sf"/>
</dbReference>
<keyword evidence="13 19" id="KW-1133">Transmembrane helix</keyword>
<evidence type="ECO:0000256" key="9">
    <source>
        <dbReference type="ARBA" id="ARBA00022796"/>
    </source>
</evidence>
<evidence type="ECO:0000256" key="7">
    <source>
        <dbReference type="ARBA" id="ARBA00022723"/>
    </source>
</evidence>
<reference evidence="21 22" key="1">
    <citation type="submission" date="2018-06" db="EMBL/GenBank/DDBJ databases">
        <authorList>
            <consortium name="Pathogen Informatics"/>
            <person name="Doyle S."/>
        </authorList>
    </citation>
    <scope>NUCLEOTIDE SEQUENCE [LARGE SCALE GENOMIC DNA]</scope>
    <source>
        <strain evidence="22">NCTC 11048</strain>
    </source>
</reference>
<evidence type="ECO:0000256" key="16">
    <source>
        <dbReference type="ARBA" id="ARBA00023136"/>
    </source>
</evidence>
<dbReference type="NCBIfam" id="TIGR01511">
    <property type="entry name" value="ATPase-IB1_Cu"/>
    <property type="match status" value="1"/>
</dbReference>
<dbReference type="RefSeq" id="WP_019169318.1">
    <property type="nucleotide sequence ID" value="NZ_CAIB01000243.1"/>
</dbReference>
<evidence type="ECO:0000313" key="22">
    <source>
        <dbReference type="Proteomes" id="UP000255549"/>
    </source>
</evidence>
<dbReference type="Gene3D" id="3.30.70.100">
    <property type="match status" value="1"/>
</dbReference>
<dbReference type="InterPro" id="IPR023298">
    <property type="entry name" value="ATPase_P-typ_TM_dom_sf"/>
</dbReference>
<dbReference type="InterPro" id="IPR023299">
    <property type="entry name" value="ATPase_P-typ_cyto_dom_N"/>
</dbReference>
<dbReference type="SFLD" id="SFLDG00002">
    <property type="entry name" value="C1.7:_P-type_atpase_like"/>
    <property type="match status" value="1"/>
</dbReference>
<keyword evidence="4" id="KW-0813">Transport</keyword>
<dbReference type="InterPro" id="IPR036412">
    <property type="entry name" value="HAD-like_sf"/>
</dbReference>
<keyword evidence="14" id="KW-0186">Copper</keyword>
<gene>
    <name evidence="21" type="primary">copA</name>
    <name evidence="21" type="ORF">NCTC11048_01162</name>
</gene>
<name>A0A380G6L6_STAIN</name>
<evidence type="ECO:0000256" key="14">
    <source>
        <dbReference type="ARBA" id="ARBA00023008"/>
    </source>
</evidence>
<dbReference type="InterPro" id="IPR027256">
    <property type="entry name" value="P-typ_ATPase_IB"/>
</dbReference>
<dbReference type="Gene3D" id="3.40.1110.10">
    <property type="entry name" value="Calcium-transporting ATPase, cytoplasmic domain N"/>
    <property type="match status" value="1"/>
</dbReference>
<dbReference type="Pfam" id="PF00702">
    <property type="entry name" value="Hydrolase"/>
    <property type="match status" value="1"/>
</dbReference>
<keyword evidence="7 19" id="KW-0479">Metal-binding</keyword>
<feature type="transmembrane region" description="Helical" evidence="19">
    <location>
        <begin position="678"/>
        <end position="695"/>
    </location>
</feature>
<evidence type="ECO:0000256" key="10">
    <source>
        <dbReference type="ARBA" id="ARBA00022840"/>
    </source>
</evidence>
<keyword evidence="12" id="KW-1278">Translocase</keyword>
<sequence>MTQEETFKIAGMTCAACSARIERVLQREAGIDQINVNLVMENGTVKYDPSQITIEEIYERIAKIGYEAFPMETKDETEKRKSDELKHQKAKFVISFILALPLLYTMFGHFSFLSFIPVPNFLMNGWFQLILATPIQFVLGWQFYVGAYKSLKSKSANMDVLVAMGTSAAYFYSIYLMLTHMGHGGHVPLYFETSAVLITLILLGKYFEMRAKGHASDAISKLAALQVKDAEVERDGKTEMIAIDDVRVGDIVWVRSGQQIPLDGQVIEGSTSVNEAMLTGESMPVEKKIGDTVIGSTMNQTNFIKLKVTHVGEDLVLNQIIKVVEEAQNDKPQIQRLADKISNIFVPTVVVLALLSFIVWFFIVTPFQFTEAFEIFIAVIVIACPCALGLATPTSIMVGSGRAAESGILFKTAEALEQAQHVDTIVFDKTGTITNGEPKVVQVYHETEEANIGRYIKSLEIQSEHPLSKALVHYYPDEAVLPVTEYRTHTGSGISGVIDEKRIRIGSMRFVTNNDVTEAQRDRIHTMSEQGATVVGMTINDTLVAMIGVRDEPKAEAKTVIQTLNKDYDLVMLSGDSEQTAQAIGRELGFTRVIAEVKPDEKSKVITELQDEGQRVMMVGDGINDAPALMKSDIGVAMGSGSDIALESADIALVRNHLSGIAEALNLSRLTIKNIKQNLFFAFCYNLIGIPIAAAGFLAPWVAGTAMAFSSVSVVLNALRLKNVKK</sequence>
<dbReference type="InterPro" id="IPR001757">
    <property type="entry name" value="P_typ_ATPase"/>
</dbReference>
<feature type="transmembrane region" description="Helical" evidence="19">
    <location>
        <begin position="190"/>
        <end position="207"/>
    </location>
</feature>
<dbReference type="CDD" id="cd02094">
    <property type="entry name" value="P-type_ATPase_Cu-like"/>
    <property type="match status" value="1"/>
</dbReference>
<dbReference type="SUPFAM" id="SSF81653">
    <property type="entry name" value="Calcium ATPase, transduction domain A"/>
    <property type="match status" value="1"/>
</dbReference>
<dbReference type="InterPro" id="IPR018303">
    <property type="entry name" value="ATPase_P-typ_P_site"/>
</dbReference>
<dbReference type="SUPFAM" id="SSF55008">
    <property type="entry name" value="HMA, heavy metal-associated domain"/>
    <property type="match status" value="1"/>
</dbReference>
<dbReference type="STRING" id="1141106.GCA_000308095_00496"/>
<dbReference type="InterPro" id="IPR044492">
    <property type="entry name" value="P_typ_ATPase_HD_dom"/>
</dbReference>
<keyword evidence="5" id="KW-0597">Phosphoprotein</keyword>
<keyword evidence="21" id="KW-0378">Hydrolase</keyword>
<keyword evidence="15" id="KW-0406">Ion transport</keyword>
<dbReference type="NCBIfam" id="TIGR01525">
    <property type="entry name" value="ATPase-IB_hvy"/>
    <property type="match status" value="1"/>
</dbReference>
<dbReference type="InterPro" id="IPR059000">
    <property type="entry name" value="ATPase_P-type_domA"/>
</dbReference>
<feature type="domain" description="HMA" evidence="20">
    <location>
        <begin position="3"/>
        <end position="69"/>
    </location>
</feature>
<evidence type="ECO:0000256" key="11">
    <source>
        <dbReference type="ARBA" id="ARBA00022842"/>
    </source>
</evidence>
<proteinExistence type="inferred from homology"/>
<dbReference type="Pfam" id="PF00122">
    <property type="entry name" value="E1-E2_ATPase"/>
    <property type="match status" value="1"/>
</dbReference>
<dbReference type="Gene3D" id="2.70.150.10">
    <property type="entry name" value="Calcium-transporting ATPase, cytoplasmic transduction domain A"/>
    <property type="match status" value="1"/>
</dbReference>
<dbReference type="EC" id="7.2.2.8" evidence="3"/>
<keyword evidence="6 19" id="KW-0812">Transmembrane</keyword>
<dbReference type="InterPro" id="IPR006121">
    <property type="entry name" value="HMA_dom"/>
</dbReference>
<dbReference type="GO" id="GO:0005886">
    <property type="term" value="C:plasma membrane"/>
    <property type="evidence" value="ECO:0007669"/>
    <property type="project" value="UniProtKB-SubCell"/>
</dbReference>
<dbReference type="Proteomes" id="UP000255549">
    <property type="component" value="Unassembled WGS sequence"/>
</dbReference>
<dbReference type="InterPro" id="IPR036163">
    <property type="entry name" value="HMA_dom_sf"/>
</dbReference>
<dbReference type="CDD" id="cd00371">
    <property type="entry name" value="HMA"/>
    <property type="match status" value="1"/>
</dbReference>
<evidence type="ECO:0000256" key="1">
    <source>
        <dbReference type="ARBA" id="ARBA00004651"/>
    </source>
</evidence>
<comment type="subcellular location">
    <subcellularLocation>
        <location evidence="1">Cell membrane</location>
        <topology evidence="1">Multi-pass membrane protein</topology>
    </subcellularLocation>
</comment>
<dbReference type="SFLD" id="SFLDS00003">
    <property type="entry name" value="Haloacid_Dehalogenase"/>
    <property type="match status" value="1"/>
</dbReference>
<dbReference type="SUPFAM" id="SSF56784">
    <property type="entry name" value="HAD-like"/>
    <property type="match status" value="1"/>
</dbReference>
<dbReference type="PRINTS" id="PR00943">
    <property type="entry name" value="CUATPASE"/>
</dbReference>
<feature type="transmembrane region" description="Helical" evidence="19">
    <location>
        <begin position="160"/>
        <end position="178"/>
    </location>
</feature>
<dbReference type="GO" id="GO:0140581">
    <property type="term" value="F:P-type monovalent copper transporter activity"/>
    <property type="evidence" value="ECO:0007669"/>
    <property type="project" value="UniProtKB-EC"/>
</dbReference>
<dbReference type="PRINTS" id="PR00119">
    <property type="entry name" value="CATATPASE"/>
</dbReference>
<evidence type="ECO:0000259" key="20">
    <source>
        <dbReference type="PROSITE" id="PS50846"/>
    </source>
</evidence>
<dbReference type="InterPro" id="IPR017969">
    <property type="entry name" value="Heavy-metal-associated_CS"/>
</dbReference>
<evidence type="ECO:0000256" key="5">
    <source>
        <dbReference type="ARBA" id="ARBA00022553"/>
    </source>
</evidence>
<keyword evidence="11" id="KW-0460">Magnesium</keyword>
<comment type="catalytic activity">
    <reaction evidence="17">
        <text>Cu(+)(in) + ATP + H2O = Cu(+)(out) + ADP + phosphate + H(+)</text>
        <dbReference type="Rhea" id="RHEA:25792"/>
        <dbReference type="ChEBI" id="CHEBI:15377"/>
        <dbReference type="ChEBI" id="CHEBI:15378"/>
        <dbReference type="ChEBI" id="CHEBI:30616"/>
        <dbReference type="ChEBI" id="CHEBI:43474"/>
        <dbReference type="ChEBI" id="CHEBI:49552"/>
        <dbReference type="ChEBI" id="CHEBI:456216"/>
        <dbReference type="EC" id="7.2.2.8"/>
    </reaction>
</comment>
<evidence type="ECO:0000256" key="19">
    <source>
        <dbReference type="RuleBase" id="RU362081"/>
    </source>
</evidence>
<evidence type="ECO:0000256" key="8">
    <source>
        <dbReference type="ARBA" id="ARBA00022741"/>
    </source>
</evidence>
<dbReference type="GO" id="GO:0005524">
    <property type="term" value="F:ATP binding"/>
    <property type="evidence" value="ECO:0007669"/>
    <property type="project" value="UniProtKB-UniRule"/>
</dbReference>
<evidence type="ECO:0000256" key="15">
    <source>
        <dbReference type="ARBA" id="ARBA00023065"/>
    </source>
</evidence>
<evidence type="ECO:0000256" key="3">
    <source>
        <dbReference type="ARBA" id="ARBA00012517"/>
    </source>
</evidence>
<dbReference type="GO" id="GO:0055070">
    <property type="term" value="P:copper ion homeostasis"/>
    <property type="evidence" value="ECO:0007669"/>
    <property type="project" value="TreeGrafter"/>
</dbReference>
<keyword evidence="22" id="KW-1185">Reference proteome</keyword>
<evidence type="ECO:0000256" key="13">
    <source>
        <dbReference type="ARBA" id="ARBA00022989"/>
    </source>
</evidence>
<protein>
    <recommendedName>
        <fullName evidence="3">P-type Cu(+) transporter</fullName>
        <ecNumber evidence="3">7.2.2.8</ecNumber>
    </recommendedName>
</protein>
<evidence type="ECO:0000256" key="4">
    <source>
        <dbReference type="ARBA" id="ARBA00022448"/>
    </source>
</evidence>
<feature type="transmembrane region" description="Helical" evidence="19">
    <location>
        <begin position="125"/>
        <end position="148"/>
    </location>
</feature>
<comment type="function">
    <text evidence="18">Involved in copper export.</text>
</comment>
<dbReference type="GO" id="GO:0005507">
    <property type="term" value="F:copper ion binding"/>
    <property type="evidence" value="ECO:0007669"/>
    <property type="project" value="TreeGrafter"/>
</dbReference>
<dbReference type="FunFam" id="3.30.70.100:FF:000005">
    <property type="entry name" value="Copper-exporting P-type ATPase A"/>
    <property type="match status" value="1"/>
</dbReference>
<dbReference type="InterPro" id="IPR023214">
    <property type="entry name" value="HAD_sf"/>
</dbReference>
<dbReference type="SFLD" id="SFLDF00027">
    <property type="entry name" value="p-type_atpase"/>
    <property type="match status" value="1"/>
</dbReference>
<dbReference type="PRINTS" id="PR00942">
    <property type="entry name" value="CUATPASEI"/>
</dbReference>
<keyword evidence="19" id="KW-1003">Cell membrane</keyword>